<comment type="caution">
    <text evidence="2">The sequence shown here is derived from an EMBL/GenBank/DDBJ whole genome shotgun (WGS) entry which is preliminary data.</text>
</comment>
<feature type="transmembrane region" description="Helical" evidence="1">
    <location>
        <begin position="40"/>
        <end position="64"/>
    </location>
</feature>
<keyword evidence="1" id="KW-0472">Membrane</keyword>
<dbReference type="EMBL" id="DXCN01000039">
    <property type="protein sequence ID" value="HIY94987.1"/>
    <property type="molecule type" value="Genomic_DNA"/>
</dbReference>
<evidence type="ECO:0000313" key="2">
    <source>
        <dbReference type="EMBL" id="HIY94987.1"/>
    </source>
</evidence>
<accession>A0A9D1ZR94</accession>
<evidence type="ECO:0000313" key="3">
    <source>
        <dbReference type="Proteomes" id="UP000824134"/>
    </source>
</evidence>
<evidence type="ECO:0000256" key="1">
    <source>
        <dbReference type="SAM" id="Phobius"/>
    </source>
</evidence>
<reference evidence="2" key="2">
    <citation type="submission" date="2021-04" db="EMBL/GenBank/DDBJ databases">
        <authorList>
            <person name="Gilroy R."/>
        </authorList>
    </citation>
    <scope>NUCLEOTIDE SEQUENCE</scope>
    <source>
        <strain evidence="2">ChiHjej12B11-9195</strain>
    </source>
</reference>
<keyword evidence="1" id="KW-0812">Transmembrane</keyword>
<name>A0A9D1ZR94_9MICC</name>
<feature type="transmembrane region" description="Helical" evidence="1">
    <location>
        <begin position="111"/>
        <end position="128"/>
    </location>
</feature>
<organism evidence="2 3">
    <name type="scientific">Candidatus Rothia avicola</name>
    <dbReference type="NCBI Taxonomy" id="2840478"/>
    <lineage>
        <taxon>Bacteria</taxon>
        <taxon>Bacillati</taxon>
        <taxon>Actinomycetota</taxon>
        <taxon>Actinomycetes</taxon>
        <taxon>Micrococcales</taxon>
        <taxon>Micrococcaceae</taxon>
        <taxon>Rothia</taxon>
    </lineage>
</organism>
<proteinExistence type="predicted"/>
<feature type="transmembrane region" description="Helical" evidence="1">
    <location>
        <begin position="85"/>
        <end position="105"/>
    </location>
</feature>
<dbReference type="AlphaFoldDB" id="A0A9D1ZR94"/>
<gene>
    <name evidence="2" type="ORF">H9821_04895</name>
</gene>
<protein>
    <submittedName>
        <fullName evidence="2">Uncharacterized protein</fullName>
    </submittedName>
</protein>
<reference evidence="2" key="1">
    <citation type="journal article" date="2021" name="PeerJ">
        <title>Extensive microbial diversity within the chicken gut microbiome revealed by metagenomics and culture.</title>
        <authorList>
            <person name="Gilroy R."/>
            <person name="Ravi A."/>
            <person name="Getino M."/>
            <person name="Pursley I."/>
            <person name="Horton D.L."/>
            <person name="Alikhan N.F."/>
            <person name="Baker D."/>
            <person name="Gharbi K."/>
            <person name="Hall N."/>
            <person name="Watson M."/>
            <person name="Adriaenssens E.M."/>
            <person name="Foster-Nyarko E."/>
            <person name="Jarju S."/>
            <person name="Secka A."/>
            <person name="Antonio M."/>
            <person name="Oren A."/>
            <person name="Chaudhuri R.R."/>
            <person name="La Ragione R."/>
            <person name="Hildebrand F."/>
            <person name="Pallen M.J."/>
        </authorList>
    </citation>
    <scope>NUCLEOTIDE SEQUENCE</scope>
    <source>
        <strain evidence="2">ChiHjej12B11-9195</strain>
    </source>
</reference>
<keyword evidence="1" id="KW-1133">Transmembrane helix</keyword>
<sequence length="162" mass="17817">MDRTKDRIIFYWKAIDLVLAAITVAAIIWLPSVALIDTNLYPIAVTVAAASLTISIFVCTMNYTGDSEGIKMLVREHGTVFRGRWAHIFISTLIALGLPIVAMVIDEFCSTAGNALGLFSIVLSLLQASRAIRLLLLLVEAKDTADEIQQIRQHMQDVSSKL</sequence>
<dbReference type="Proteomes" id="UP000824134">
    <property type="component" value="Unassembled WGS sequence"/>
</dbReference>
<feature type="transmembrane region" description="Helical" evidence="1">
    <location>
        <begin position="12"/>
        <end position="34"/>
    </location>
</feature>